<dbReference type="GO" id="GO:0008758">
    <property type="term" value="F:UDP-2,3-diacylglucosamine hydrolase activity"/>
    <property type="evidence" value="ECO:0007669"/>
    <property type="project" value="TreeGrafter"/>
</dbReference>
<gene>
    <name evidence="2" type="ORF">BC6307_13770</name>
</gene>
<dbReference type="SUPFAM" id="SSF56300">
    <property type="entry name" value="Metallo-dependent phosphatases"/>
    <property type="match status" value="1"/>
</dbReference>
<dbReference type="PANTHER" id="PTHR31302:SF32">
    <property type="entry name" value="PHOSPHOESTERASE"/>
    <property type="match status" value="1"/>
</dbReference>
<dbReference type="GO" id="GO:0009245">
    <property type="term" value="P:lipid A biosynthetic process"/>
    <property type="evidence" value="ECO:0007669"/>
    <property type="project" value="TreeGrafter"/>
</dbReference>
<name>A0A223KY27_9BACI</name>
<proteinExistence type="predicted"/>
<dbReference type="GO" id="GO:0016020">
    <property type="term" value="C:membrane"/>
    <property type="evidence" value="ECO:0007669"/>
    <property type="project" value="GOC"/>
</dbReference>
<dbReference type="PANTHER" id="PTHR31302">
    <property type="entry name" value="TRANSMEMBRANE PROTEIN WITH METALLOPHOSPHOESTERASE DOMAIN-RELATED"/>
    <property type="match status" value="1"/>
</dbReference>
<dbReference type="Proteomes" id="UP000215224">
    <property type="component" value="Chromosome"/>
</dbReference>
<accession>A0A223KY27</accession>
<organism evidence="2 3">
    <name type="scientific">Sutcliffiella cohnii</name>
    <dbReference type="NCBI Taxonomy" id="33932"/>
    <lineage>
        <taxon>Bacteria</taxon>
        <taxon>Bacillati</taxon>
        <taxon>Bacillota</taxon>
        <taxon>Bacilli</taxon>
        <taxon>Bacillales</taxon>
        <taxon>Bacillaceae</taxon>
        <taxon>Sutcliffiella</taxon>
    </lineage>
</organism>
<dbReference type="InterPro" id="IPR004843">
    <property type="entry name" value="Calcineurin-like_PHP"/>
</dbReference>
<dbReference type="InterPro" id="IPR029052">
    <property type="entry name" value="Metallo-depent_PP-like"/>
</dbReference>
<protein>
    <submittedName>
        <fullName evidence="2">Metallophosphoesterase</fullName>
    </submittedName>
</protein>
<reference evidence="2 3" key="1">
    <citation type="submission" date="2016-12" db="EMBL/GenBank/DDBJ databases">
        <title>The whole genome sequencing and assembly of Bacillus cohnii DSM 6307T strain.</title>
        <authorList>
            <person name="Lee Y.-J."/>
            <person name="Yi H."/>
            <person name="Bahn Y.-S."/>
            <person name="Kim J.F."/>
            <person name="Lee D.-W."/>
        </authorList>
    </citation>
    <scope>NUCLEOTIDE SEQUENCE [LARGE SCALE GENOMIC DNA]</scope>
    <source>
        <strain evidence="2 3">DSM 6307</strain>
    </source>
</reference>
<dbReference type="InterPro" id="IPR051158">
    <property type="entry name" value="Metallophosphoesterase_sf"/>
</dbReference>
<dbReference type="Gene3D" id="3.60.21.10">
    <property type="match status" value="1"/>
</dbReference>
<dbReference type="AlphaFoldDB" id="A0A223KY27"/>
<dbReference type="STRING" id="1314751.GCA_001591425_04121"/>
<dbReference type="KEGG" id="bcoh:BC6307_13770"/>
<sequence>MIGILICLMIVGIVLLVYMYRLAHENNVIFNSFSFVNYPSSFRPLQLFFISDIHKRVIDDKLIVQVKAPVDAVIIGGDLLEKGVPFSRVEENVKNLQKIGPVYFVWGNNDYEVDYHYLDSLLLSLNVKILDNTAINFESENGEIISILGVDDLSQERDRLNVALKEAEKNSFKLLIAHEPPIVSKFTTKENISLVLAGHTHGGQIRLFGYGPYELGKVHHLEHTTLLVSNGYGTTGVPLRLGAKSETHLITIKGTD</sequence>
<dbReference type="EMBL" id="CP018866">
    <property type="protein sequence ID" value="AST94354.1"/>
    <property type="molecule type" value="Genomic_DNA"/>
</dbReference>
<evidence type="ECO:0000313" key="2">
    <source>
        <dbReference type="EMBL" id="AST94354.1"/>
    </source>
</evidence>
<dbReference type="Pfam" id="PF00149">
    <property type="entry name" value="Metallophos"/>
    <property type="match status" value="1"/>
</dbReference>
<feature type="domain" description="Calcineurin-like phosphoesterase" evidence="1">
    <location>
        <begin position="48"/>
        <end position="202"/>
    </location>
</feature>
<evidence type="ECO:0000259" key="1">
    <source>
        <dbReference type="Pfam" id="PF00149"/>
    </source>
</evidence>
<evidence type="ECO:0000313" key="3">
    <source>
        <dbReference type="Proteomes" id="UP000215224"/>
    </source>
</evidence>
<keyword evidence="3" id="KW-1185">Reference proteome</keyword>